<accession>A0A061J8P1</accession>
<dbReference type="PANTHER" id="PTHR24291:SF50">
    <property type="entry name" value="BIFUNCTIONAL ALBAFLAVENONE MONOOXYGENASE_TERPENE SYNTHASE"/>
    <property type="match status" value="1"/>
</dbReference>
<dbReference type="GO" id="GO:0005506">
    <property type="term" value="F:iron ion binding"/>
    <property type="evidence" value="ECO:0007669"/>
    <property type="project" value="InterPro"/>
</dbReference>
<organism evidence="9 10">
    <name type="scientific">Trypanosoma rangeli SC58</name>
    <dbReference type="NCBI Taxonomy" id="429131"/>
    <lineage>
        <taxon>Eukaryota</taxon>
        <taxon>Discoba</taxon>
        <taxon>Euglenozoa</taxon>
        <taxon>Kinetoplastea</taxon>
        <taxon>Metakinetoplastina</taxon>
        <taxon>Trypanosomatida</taxon>
        <taxon>Trypanosomatidae</taxon>
        <taxon>Trypanosoma</taxon>
        <taxon>Herpetosoma</taxon>
    </lineage>
</organism>
<dbReference type="OrthoDB" id="247994at2759"/>
<proteinExistence type="inferred from homology"/>
<keyword evidence="4 8" id="KW-0560">Oxidoreductase</keyword>
<dbReference type="PROSITE" id="PS00086">
    <property type="entry name" value="CYTOCHROME_P450"/>
    <property type="match status" value="1"/>
</dbReference>
<dbReference type="InterPro" id="IPR017972">
    <property type="entry name" value="Cyt_P450_CS"/>
</dbReference>
<keyword evidence="5 7" id="KW-0408">Iron</keyword>
<evidence type="ECO:0000256" key="7">
    <source>
        <dbReference type="PIRSR" id="PIRSR602401-1"/>
    </source>
</evidence>
<sequence>MLSSLVTKKTITAAVLAVSICALRVLWGILTNPPGIPSPPFPPRAEDGILDIYLKRFFLQHLYVMRQGESMFCLLQWTRLFNHRPFLLRSFFHRQIVISKAADIEEVLLRQESNFSKRSGYDLLRVVIGNGLLAMGDKEKHQEHRCVFEPVFCSANVKGMANEVMRVHVFRLLGTFFELCRRAGDGVVTINLSEYIRRMTFNIIAEAAFHASGEDSEMVLNAFLAITRFNKLKYLCPYYRTGAQEDAEEVLMKVSSMLMQRAFECSGPQRWVVLDVLMDKLSVQFDKVDFISHLVTFLFAGQDTTVNTLHFLFALLARDERVQQCLYEELLSVMPSTCICPTIEELMTCEYLTAVVREAMRLFPVAPLVYRNADKEVYLPASDVSLQKGSVCVVNIFGVHRSGEIYGDDADLFRPERWLGEEGKKLRERCGRCGYIPFSLGKRNCIGKEYGFYDVILTTAVLLRHLRFGPVGSFPRTQFGFTMTSPDPCRVTLLLREEISDEVIRSTLPFDYVSTRQQTTPPQQRTVILS</sequence>
<evidence type="ECO:0000256" key="3">
    <source>
        <dbReference type="ARBA" id="ARBA00022723"/>
    </source>
</evidence>
<dbReference type="AlphaFoldDB" id="A0A061J8P1"/>
<keyword evidence="2 7" id="KW-0349">Heme</keyword>
<evidence type="ECO:0000256" key="4">
    <source>
        <dbReference type="ARBA" id="ARBA00023002"/>
    </source>
</evidence>
<dbReference type="GO" id="GO:0020037">
    <property type="term" value="F:heme binding"/>
    <property type="evidence" value="ECO:0007669"/>
    <property type="project" value="InterPro"/>
</dbReference>
<dbReference type="PANTHER" id="PTHR24291">
    <property type="entry name" value="CYTOCHROME P450 FAMILY 4"/>
    <property type="match status" value="1"/>
</dbReference>
<dbReference type="InterPro" id="IPR002401">
    <property type="entry name" value="Cyt_P450_E_grp-I"/>
</dbReference>
<evidence type="ECO:0000313" key="9">
    <source>
        <dbReference type="EMBL" id="ESL10695.1"/>
    </source>
</evidence>
<evidence type="ECO:0000256" key="5">
    <source>
        <dbReference type="ARBA" id="ARBA00023004"/>
    </source>
</evidence>
<name>A0A061J8P1_TRYRA</name>
<dbReference type="PRINTS" id="PR00385">
    <property type="entry name" value="P450"/>
</dbReference>
<dbReference type="SUPFAM" id="SSF48264">
    <property type="entry name" value="Cytochrome P450"/>
    <property type="match status" value="1"/>
</dbReference>
<evidence type="ECO:0000256" key="2">
    <source>
        <dbReference type="ARBA" id="ARBA00022617"/>
    </source>
</evidence>
<gene>
    <name evidence="9" type="ORF">TRSC58_01567</name>
</gene>
<dbReference type="EMBL" id="AUPL01001567">
    <property type="protein sequence ID" value="ESL10695.1"/>
    <property type="molecule type" value="Genomic_DNA"/>
</dbReference>
<comment type="cofactor">
    <cofactor evidence="7">
        <name>heme</name>
        <dbReference type="ChEBI" id="CHEBI:30413"/>
    </cofactor>
</comment>
<keyword evidence="6 8" id="KW-0503">Monooxygenase</keyword>
<dbReference type="InterPro" id="IPR001128">
    <property type="entry name" value="Cyt_P450"/>
</dbReference>
<dbReference type="PRINTS" id="PR00463">
    <property type="entry name" value="EP450I"/>
</dbReference>
<evidence type="ECO:0000256" key="8">
    <source>
        <dbReference type="RuleBase" id="RU000461"/>
    </source>
</evidence>
<reference evidence="9 10" key="1">
    <citation type="submission" date="2013-07" db="EMBL/GenBank/DDBJ databases">
        <authorList>
            <person name="Stoco P.H."/>
            <person name="Wagner G."/>
            <person name="Gerber A."/>
            <person name="Zaha A."/>
            <person name="Thompson C."/>
            <person name="Bartholomeu D.C."/>
            <person name="Luckemeyer D.D."/>
            <person name="Bahia D."/>
            <person name="Loreto E."/>
            <person name="Prestes E.B."/>
            <person name="Lima F.M."/>
            <person name="Rodrigues-Luiz G."/>
            <person name="Vallejo G.A."/>
            <person name="Filho J.F."/>
            <person name="Monteiro K.M."/>
            <person name="Tyler K.M."/>
            <person name="de Almeida L.G."/>
            <person name="Ortiz M.F."/>
            <person name="Siervo M.A."/>
            <person name="de Moraes M.H."/>
            <person name="Cunha O.L."/>
            <person name="Mendonca-Neto R."/>
            <person name="Silva R."/>
            <person name="Teixeira S.M."/>
            <person name="Murta S.M."/>
            <person name="Sincero T.C."/>
            <person name="Mendes T.A."/>
            <person name="Urmenyi T.P."/>
            <person name="Silva V.G."/>
            <person name="da Rocha W.D."/>
            <person name="Andersson B."/>
            <person name="Romanha A.J."/>
            <person name="Steindel M."/>
            <person name="de Vasconcelos A.T."/>
            <person name="Grisard E.C."/>
        </authorList>
    </citation>
    <scope>NUCLEOTIDE SEQUENCE [LARGE SCALE GENOMIC DNA]</scope>
    <source>
        <strain evidence="9 10">SC58</strain>
    </source>
</reference>
<dbReference type="Gene3D" id="1.10.630.10">
    <property type="entry name" value="Cytochrome P450"/>
    <property type="match status" value="1"/>
</dbReference>
<dbReference type="Proteomes" id="UP000031737">
    <property type="component" value="Unassembled WGS sequence"/>
</dbReference>
<dbReference type="GO" id="GO:0016705">
    <property type="term" value="F:oxidoreductase activity, acting on paired donors, with incorporation or reduction of molecular oxygen"/>
    <property type="evidence" value="ECO:0007669"/>
    <property type="project" value="InterPro"/>
</dbReference>
<dbReference type="VEuPathDB" id="TriTrypDB:TRSC58_01567"/>
<dbReference type="GO" id="GO:0004497">
    <property type="term" value="F:monooxygenase activity"/>
    <property type="evidence" value="ECO:0007669"/>
    <property type="project" value="UniProtKB-KW"/>
</dbReference>
<keyword evidence="10" id="KW-1185">Reference proteome</keyword>
<evidence type="ECO:0000313" key="10">
    <source>
        <dbReference type="Proteomes" id="UP000031737"/>
    </source>
</evidence>
<feature type="binding site" description="axial binding residue" evidence="7">
    <location>
        <position position="445"/>
    </location>
    <ligand>
        <name>heme</name>
        <dbReference type="ChEBI" id="CHEBI:30413"/>
    </ligand>
    <ligandPart>
        <name>Fe</name>
        <dbReference type="ChEBI" id="CHEBI:18248"/>
    </ligandPart>
</feature>
<protein>
    <submittedName>
        <fullName evidence="9">Cytochrome p450-like protein</fullName>
    </submittedName>
</protein>
<dbReference type="Pfam" id="PF00067">
    <property type="entry name" value="p450"/>
    <property type="match status" value="1"/>
</dbReference>
<keyword evidence="3 7" id="KW-0479">Metal-binding</keyword>
<evidence type="ECO:0000256" key="6">
    <source>
        <dbReference type="ARBA" id="ARBA00023033"/>
    </source>
</evidence>
<dbReference type="InterPro" id="IPR036396">
    <property type="entry name" value="Cyt_P450_sf"/>
</dbReference>
<comment type="similarity">
    <text evidence="1 8">Belongs to the cytochrome P450 family.</text>
</comment>
<comment type="caution">
    <text evidence="9">The sequence shown here is derived from an EMBL/GenBank/DDBJ whole genome shotgun (WGS) entry which is preliminary data.</text>
</comment>
<dbReference type="InterPro" id="IPR050196">
    <property type="entry name" value="Cytochrome_P450_Monoox"/>
</dbReference>
<evidence type="ECO:0000256" key="1">
    <source>
        <dbReference type="ARBA" id="ARBA00010617"/>
    </source>
</evidence>